<keyword evidence="12" id="KW-1185">Reference proteome</keyword>
<feature type="binding site" evidence="8">
    <location>
        <begin position="165"/>
        <end position="172"/>
    </location>
    <ligand>
        <name>GTP</name>
        <dbReference type="ChEBI" id="CHEBI:37565"/>
    </ligand>
</feature>
<evidence type="ECO:0000256" key="1">
    <source>
        <dbReference type="ARBA" id="ARBA00007699"/>
    </source>
</evidence>
<dbReference type="KEGG" id="saf:SULAZ_0408"/>
<dbReference type="Pfam" id="PF01018">
    <property type="entry name" value="GTP1_OBG"/>
    <property type="match status" value="1"/>
</dbReference>
<dbReference type="GO" id="GO:0005525">
    <property type="term" value="F:GTP binding"/>
    <property type="evidence" value="ECO:0007669"/>
    <property type="project" value="UniProtKB-UniRule"/>
</dbReference>
<dbReference type="InterPro" id="IPR027417">
    <property type="entry name" value="P-loop_NTPase"/>
</dbReference>
<dbReference type="NCBIfam" id="NF008954">
    <property type="entry name" value="PRK12296.1"/>
    <property type="match status" value="1"/>
</dbReference>
<dbReference type="PROSITE" id="PS00905">
    <property type="entry name" value="GTP1_OBG"/>
    <property type="match status" value="1"/>
</dbReference>
<evidence type="ECO:0000256" key="5">
    <source>
        <dbReference type="ARBA" id="ARBA00022801"/>
    </source>
</evidence>
<dbReference type="GO" id="GO:0005737">
    <property type="term" value="C:cytoplasm"/>
    <property type="evidence" value="ECO:0007669"/>
    <property type="project" value="UniProtKB-SubCell"/>
</dbReference>
<evidence type="ECO:0000256" key="8">
    <source>
        <dbReference type="HAMAP-Rule" id="MF_01454"/>
    </source>
</evidence>
<feature type="domain" description="Obg" evidence="10">
    <location>
        <begin position="1"/>
        <end position="158"/>
    </location>
</feature>
<sequence>MFIDKAKIFVKAGDGGNGCVAFHREKFVPMGGPSGGDGGKGGDVILVADSHLQTLMDFKYKRHYKAEKGQHGQGGNKKGKDGEDLIIKVPVGTVVKDAQTGEILADLVEEGQSVIVAKGGRGGKGNAAFKSPTNQAPLTAEPGEKGEEKWIELELKLLADVGIIGFPNAGKSTLISVLSKAKPKIADYPFTTLTPVLGVLQLDVDDFLVLADIPGLIEGASEGHGLGHEFLRHIERTKFLIHLIDVSDFRERDPIDAFNIINKELENYSPDLLKKPQIVVANKIDALSDKSLIDKLEKYFAEKGYPFVAVSLITKEGVDKLINILREKKKEWISNLEKKDESTVLGNT</sequence>
<dbReference type="InterPro" id="IPR006169">
    <property type="entry name" value="GTP1_OBG_dom"/>
</dbReference>
<dbReference type="InterPro" id="IPR014100">
    <property type="entry name" value="GTP-bd_Obg/CgtA"/>
</dbReference>
<gene>
    <name evidence="11" type="primary">cgtA</name>
    <name evidence="8" type="synonym">obg</name>
    <name evidence="11" type="ordered locus">SULAZ_0408</name>
</gene>
<feature type="binding site" evidence="8">
    <location>
        <position position="172"/>
    </location>
    <ligand>
        <name>Mg(2+)</name>
        <dbReference type="ChEBI" id="CHEBI:18420"/>
    </ligand>
</feature>
<dbReference type="RefSeq" id="WP_012675029.1">
    <property type="nucleotide sequence ID" value="NC_012438.1"/>
</dbReference>
<dbReference type="SUPFAM" id="SSF82051">
    <property type="entry name" value="Obg GTP-binding protein N-terminal domain"/>
    <property type="match status" value="1"/>
</dbReference>
<comment type="subcellular location">
    <subcellularLocation>
        <location evidence="8">Cytoplasm</location>
    </subcellularLocation>
</comment>
<evidence type="ECO:0000256" key="4">
    <source>
        <dbReference type="ARBA" id="ARBA00022741"/>
    </source>
</evidence>
<dbReference type="Gene3D" id="2.70.210.12">
    <property type="entry name" value="GTP1/OBG domain"/>
    <property type="match status" value="1"/>
</dbReference>
<dbReference type="SUPFAM" id="SSF52540">
    <property type="entry name" value="P-loop containing nucleoside triphosphate hydrolases"/>
    <property type="match status" value="1"/>
</dbReference>
<dbReference type="InterPro" id="IPR005225">
    <property type="entry name" value="Small_GTP-bd"/>
</dbReference>
<dbReference type="InterPro" id="IPR006073">
    <property type="entry name" value="GTP-bd"/>
</dbReference>
<feature type="binding site" evidence="8">
    <location>
        <begin position="282"/>
        <end position="285"/>
    </location>
    <ligand>
        <name>GTP</name>
        <dbReference type="ChEBI" id="CHEBI:37565"/>
    </ligand>
</feature>
<dbReference type="CDD" id="cd01898">
    <property type="entry name" value="Obg"/>
    <property type="match status" value="1"/>
</dbReference>
<dbReference type="Gene3D" id="3.40.50.300">
    <property type="entry name" value="P-loop containing nucleotide triphosphate hydrolases"/>
    <property type="match status" value="1"/>
</dbReference>
<keyword evidence="5 8" id="KW-0378">Hydrolase</keyword>
<dbReference type="PROSITE" id="PS51710">
    <property type="entry name" value="G_OBG"/>
    <property type="match status" value="1"/>
</dbReference>
<dbReference type="OrthoDB" id="9807318at2"/>
<comment type="function">
    <text evidence="8">An essential GTPase which binds GTP, GDP and possibly (p)ppGpp with moderate affinity, with high nucleotide exchange rates and a fairly low GTP hydrolysis rate. Plays a role in control of the cell cycle, stress response, ribosome biogenesis and in those bacteria that undergo differentiation, in morphogenesis control.</text>
</comment>
<dbReference type="NCBIfam" id="TIGR02729">
    <property type="entry name" value="Obg_CgtA"/>
    <property type="match status" value="1"/>
</dbReference>
<keyword evidence="2 8" id="KW-0963">Cytoplasm</keyword>
<comment type="subunit">
    <text evidence="8">Monomer.</text>
</comment>
<evidence type="ECO:0000256" key="2">
    <source>
        <dbReference type="ARBA" id="ARBA00022490"/>
    </source>
</evidence>
<feature type="binding site" evidence="8">
    <location>
        <begin position="190"/>
        <end position="194"/>
    </location>
    <ligand>
        <name>GTP</name>
        <dbReference type="ChEBI" id="CHEBI:37565"/>
    </ligand>
</feature>
<feature type="binding site" evidence="8">
    <location>
        <position position="192"/>
    </location>
    <ligand>
        <name>Mg(2+)</name>
        <dbReference type="ChEBI" id="CHEBI:18420"/>
    </ligand>
</feature>
<dbReference type="PANTHER" id="PTHR11702:SF31">
    <property type="entry name" value="MITOCHONDRIAL RIBOSOME-ASSOCIATED GTPASE 2"/>
    <property type="match status" value="1"/>
</dbReference>
<dbReference type="EMBL" id="CP001229">
    <property type="protein sequence ID" value="ACN99721.1"/>
    <property type="molecule type" value="Genomic_DNA"/>
</dbReference>
<feature type="binding site" evidence="8">
    <location>
        <begin position="311"/>
        <end position="313"/>
    </location>
    <ligand>
        <name>GTP</name>
        <dbReference type="ChEBI" id="CHEBI:37565"/>
    </ligand>
</feature>
<keyword evidence="7 8" id="KW-0342">GTP-binding</keyword>
<dbReference type="GO" id="GO:0000287">
    <property type="term" value="F:magnesium ion binding"/>
    <property type="evidence" value="ECO:0007669"/>
    <property type="project" value="InterPro"/>
</dbReference>
<dbReference type="InterPro" id="IPR045086">
    <property type="entry name" value="OBG_GTPase"/>
</dbReference>
<dbReference type="InterPro" id="IPR006074">
    <property type="entry name" value="GTP1-OBG_CS"/>
</dbReference>
<comment type="cofactor">
    <cofactor evidence="8">
        <name>Mg(2+)</name>
        <dbReference type="ChEBI" id="CHEBI:18420"/>
    </cofactor>
</comment>
<keyword evidence="3 8" id="KW-0479">Metal-binding</keyword>
<dbReference type="HAMAP" id="MF_01454">
    <property type="entry name" value="GTPase_Obg"/>
    <property type="match status" value="1"/>
</dbReference>
<dbReference type="PRINTS" id="PR00326">
    <property type="entry name" value="GTP1OBG"/>
</dbReference>
<dbReference type="EC" id="3.6.5.-" evidence="8"/>
<dbReference type="PIRSF" id="PIRSF002401">
    <property type="entry name" value="GTP_bd_Obg/CgtA"/>
    <property type="match status" value="1"/>
</dbReference>
<keyword evidence="6 8" id="KW-0460">Magnesium</keyword>
<dbReference type="FunFam" id="2.70.210.12:FF:000001">
    <property type="entry name" value="GTPase Obg"/>
    <property type="match status" value="1"/>
</dbReference>
<evidence type="ECO:0000256" key="7">
    <source>
        <dbReference type="ARBA" id="ARBA00023134"/>
    </source>
</evidence>
<evidence type="ECO:0000313" key="11">
    <source>
        <dbReference type="EMBL" id="ACN99721.1"/>
    </source>
</evidence>
<dbReference type="NCBIfam" id="NF008955">
    <property type="entry name" value="PRK12297.1"/>
    <property type="match status" value="1"/>
</dbReference>
<keyword evidence="4 8" id="KW-0547">Nucleotide-binding</keyword>
<dbReference type="GO" id="GO:0043022">
    <property type="term" value="F:ribosome binding"/>
    <property type="evidence" value="ECO:0007669"/>
    <property type="project" value="UniProtKB-ARBA"/>
</dbReference>
<accession>C1DTG5</accession>
<dbReference type="HOGENOM" id="CLU_011747_2_0_0"/>
<dbReference type="InterPro" id="IPR036726">
    <property type="entry name" value="GTP1_OBG_dom_sf"/>
</dbReference>
<name>C1DTG5_SULAA</name>
<dbReference type="eggNOG" id="COG0536">
    <property type="taxonomic scope" value="Bacteria"/>
</dbReference>
<evidence type="ECO:0000259" key="10">
    <source>
        <dbReference type="PROSITE" id="PS51883"/>
    </source>
</evidence>
<evidence type="ECO:0000256" key="3">
    <source>
        <dbReference type="ARBA" id="ARBA00022723"/>
    </source>
</evidence>
<proteinExistence type="inferred from homology"/>
<reference evidence="11 12" key="1">
    <citation type="journal article" date="2009" name="J. Bacteriol.">
        <title>Complete and draft genome sequences of six members of the Aquificales.</title>
        <authorList>
            <person name="Reysenbach A.L."/>
            <person name="Hamamura N."/>
            <person name="Podar M."/>
            <person name="Griffiths E."/>
            <person name="Ferreira S."/>
            <person name="Hochstein R."/>
            <person name="Heidelberg J."/>
            <person name="Johnson J."/>
            <person name="Mead D."/>
            <person name="Pohorille A."/>
            <person name="Sarmiento M."/>
            <person name="Schweighofer K."/>
            <person name="Seshadri R."/>
            <person name="Voytek M.A."/>
        </authorList>
    </citation>
    <scope>NUCLEOTIDE SEQUENCE [LARGE SCALE GENOMIC DNA]</scope>
    <source>
        <strain evidence="12">Az-Fu1 / DSM 15241 / OCM 825</strain>
    </source>
</reference>
<evidence type="ECO:0000313" key="12">
    <source>
        <dbReference type="Proteomes" id="UP000001369"/>
    </source>
</evidence>
<dbReference type="PANTHER" id="PTHR11702">
    <property type="entry name" value="DEVELOPMENTALLY REGULATED GTP-BINDING PROTEIN-RELATED"/>
    <property type="match status" value="1"/>
</dbReference>
<comment type="similarity">
    <text evidence="1 8">Belongs to the TRAFAC class OBG-HflX-like GTPase superfamily. OBG GTPase family.</text>
</comment>
<dbReference type="NCBIfam" id="NF008956">
    <property type="entry name" value="PRK12299.1"/>
    <property type="match status" value="1"/>
</dbReference>
<dbReference type="PROSITE" id="PS51883">
    <property type="entry name" value="OBG"/>
    <property type="match status" value="1"/>
</dbReference>
<feature type="domain" description="OBG-type G" evidence="9">
    <location>
        <begin position="159"/>
        <end position="330"/>
    </location>
</feature>
<dbReference type="GO" id="GO:0042254">
    <property type="term" value="P:ribosome biogenesis"/>
    <property type="evidence" value="ECO:0007669"/>
    <property type="project" value="UniProtKB-UniRule"/>
</dbReference>
<dbReference type="Proteomes" id="UP000001369">
    <property type="component" value="Chromosome"/>
</dbReference>
<evidence type="ECO:0000259" key="9">
    <source>
        <dbReference type="PROSITE" id="PS51710"/>
    </source>
</evidence>
<feature type="binding site" evidence="8">
    <location>
        <begin position="212"/>
        <end position="215"/>
    </location>
    <ligand>
        <name>GTP</name>
        <dbReference type="ChEBI" id="CHEBI:37565"/>
    </ligand>
</feature>
<dbReference type="STRING" id="204536.SULAZ_0408"/>
<dbReference type="NCBIfam" id="TIGR00231">
    <property type="entry name" value="small_GTP"/>
    <property type="match status" value="1"/>
</dbReference>
<dbReference type="InterPro" id="IPR031167">
    <property type="entry name" value="G_OBG"/>
</dbReference>
<organism evidence="11 12">
    <name type="scientific">Sulfurihydrogenibium azorense (strain DSM 15241 / OCM 825 / Az-Fu1)</name>
    <dbReference type="NCBI Taxonomy" id="204536"/>
    <lineage>
        <taxon>Bacteria</taxon>
        <taxon>Pseudomonadati</taxon>
        <taxon>Aquificota</taxon>
        <taxon>Aquificia</taxon>
        <taxon>Aquificales</taxon>
        <taxon>Hydrogenothermaceae</taxon>
        <taxon>Sulfurihydrogenibium</taxon>
    </lineage>
</organism>
<evidence type="ECO:0000256" key="6">
    <source>
        <dbReference type="ARBA" id="ARBA00022842"/>
    </source>
</evidence>
<dbReference type="Pfam" id="PF01926">
    <property type="entry name" value="MMR_HSR1"/>
    <property type="match status" value="1"/>
</dbReference>
<dbReference type="AlphaFoldDB" id="C1DTG5"/>
<protein>
    <recommendedName>
        <fullName evidence="8">GTPase Obg</fullName>
        <ecNumber evidence="8">3.6.5.-</ecNumber>
    </recommendedName>
    <alternativeName>
        <fullName evidence="8">GTP-binding protein Obg</fullName>
    </alternativeName>
</protein>
<dbReference type="GO" id="GO:0003924">
    <property type="term" value="F:GTPase activity"/>
    <property type="evidence" value="ECO:0007669"/>
    <property type="project" value="UniProtKB-UniRule"/>
</dbReference>